<feature type="signal peptide" evidence="2">
    <location>
        <begin position="1"/>
        <end position="28"/>
    </location>
</feature>
<organism evidence="3 4">
    <name type="scientific">Lysobacter hankyongensis</name>
    <dbReference type="NCBI Taxonomy" id="1176535"/>
    <lineage>
        <taxon>Bacteria</taxon>
        <taxon>Pseudomonadati</taxon>
        <taxon>Pseudomonadota</taxon>
        <taxon>Gammaproteobacteria</taxon>
        <taxon>Lysobacterales</taxon>
        <taxon>Lysobacteraceae</taxon>
        <taxon>Lysobacter</taxon>
    </lineage>
</organism>
<dbReference type="Gene3D" id="1.20.1600.10">
    <property type="entry name" value="Outer membrane efflux proteins (OEP)"/>
    <property type="match status" value="1"/>
</dbReference>
<dbReference type="EMBL" id="BAABJE010000010">
    <property type="protein sequence ID" value="GAA4795719.1"/>
    <property type="molecule type" value="Genomic_DNA"/>
</dbReference>
<comment type="similarity">
    <text evidence="1">Belongs to the outer membrane factor (OMF) (TC 1.B.17) family.</text>
</comment>
<dbReference type="Pfam" id="PF02321">
    <property type="entry name" value="OEP"/>
    <property type="match status" value="2"/>
</dbReference>
<evidence type="ECO:0000313" key="4">
    <source>
        <dbReference type="Proteomes" id="UP001499959"/>
    </source>
</evidence>
<gene>
    <name evidence="3" type="ORF">GCM10023307_21950</name>
</gene>
<reference evidence="4" key="1">
    <citation type="journal article" date="2019" name="Int. J. Syst. Evol. Microbiol.">
        <title>The Global Catalogue of Microorganisms (GCM) 10K type strain sequencing project: providing services to taxonomists for standard genome sequencing and annotation.</title>
        <authorList>
            <consortium name="The Broad Institute Genomics Platform"/>
            <consortium name="The Broad Institute Genome Sequencing Center for Infectious Disease"/>
            <person name="Wu L."/>
            <person name="Ma J."/>
        </authorList>
    </citation>
    <scope>NUCLEOTIDE SEQUENCE [LARGE SCALE GENOMIC DNA]</scope>
    <source>
        <strain evidence="4">JCM 18204</strain>
    </source>
</reference>
<dbReference type="InterPro" id="IPR010131">
    <property type="entry name" value="MdtP/NodT-like"/>
</dbReference>
<proteinExistence type="inferred from homology"/>
<evidence type="ECO:0000256" key="2">
    <source>
        <dbReference type="SAM" id="SignalP"/>
    </source>
</evidence>
<evidence type="ECO:0000256" key="1">
    <source>
        <dbReference type="ARBA" id="ARBA00007613"/>
    </source>
</evidence>
<keyword evidence="4" id="KW-1185">Reference proteome</keyword>
<dbReference type="SUPFAM" id="SSF56954">
    <property type="entry name" value="Outer membrane efflux proteins (OEP)"/>
    <property type="match status" value="1"/>
</dbReference>
<dbReference type="Proteomes" id="UP001499959">
    <property type="component" value="Unassembled WGS sequence"/>
</dbReference>
<name>A0ABP9BK81_9GAMM</name>
<dbReference type="RefSeq" id="WP_345303366.1">
    <property type="nucleotide sequence ID" value="NZ_BAABJE010000010.1"/>
</dbReference>
<dbReference type="PANTHER" id="PTHR30203">
    <property type="entry name" value="OUTER MEMBRANE CATION EFFLUX PROTEIN"/>
    <property type="match status" value="1"/>
</dbReference>
<accession>A0ABP9BK81</accession>
<sequence>MPMLLGRPLRAVWLGVAILVCASPLAMAQTREVAPSYQSLLARLEQMPAAIEAAALSEAADARAQQARAIANPSLSWETENIQGSGPYRGFGNAETTVSVTQPLELFGQRSARIGAARADALATGLRSEQMRWRAAGRLAQAYSDAEAASRRYDLAAEALALSEQDARAVALLVEAGREATLRGIQARSETDAARAQLEEARAVRDAAFARLSAIAMLDAPVETLGASLLDTAPASHALDASDPLAVRIAQAEVDAAGQRLTVEQRRARPDLSASMGMRRFRETGDDAFTIGLSVSVPLFDRNRGGVRAAYADQRAAEARLTAQQQEARADRLAAEATLSASMARVRAADSGVGAAEEAYRMARVGFDAGRLSQLELRSTRASLISARNAAVEARLARVRAEIDLAGLEGRAPFGESR</sequence>
<feature type="chain" id="PRO_5047204372" evidence="2">
    <location>
        <begin position="29"/>
        <end position="418"/>
    </location>
</feature>
<protein>
    <submittedName>
        <fullName evidence="3">TolC family protein</fullName>
    </submittedName>
</protein>
<dbReference type="PANTHER" id="PTHR30203:SF24">
    <property type="entry name" value="BLR4935 PROTEIN"/>
    <property type="match status" value="1"/>
</dbReference>
<evidence type="ECO:0000313" key="3">
    <source>
        <dbReference type="EMBL" id="GAA4795719.1"/>
    </source>
</evidence>
<comment type="caution">
    <text evidence="3">The sequence shown here is derived from an EMBL/GenBank/DDBJ whole genome shotgun (WGS) entry which is preliminary data.</text>
</comment>
<dbReference type="InterPro" id="IPR003423">
    <property type="entry name" value="OMP_efflux"/>
</dbReference>
<keyword evidence="2" id="KW-0732">Signal</keyword>